<sequence length="214" mass="24225">MSQSHLKEVDFFESSLPDNISIPVTSIPPRRSDKHRKLSKYLEAYDVDIPSSSNSVISHPITHFLSATHLSLAHKAFTALLSHIHGPSTYHQAIKHAYWREAMVVELVALENSGTWSTIPLLTDSHAIGHKWVYKTKMKADGPMERFKARLVAKGYSRVEGFDYQETFSPVARQSTVRVFLALATAKGWCLTQLYINNYFLNGDLDEDVYMSLP</sequence>
<evidence type="ECO:0000313" key="3">
    <source>
        <dbReference type="Proteomes" id="UP000026915"/>
    </source>
</evidence>
<dbReference type="GO" id="GO:0016301">
    <property type="term" value="F:kinase activity"/>
    <property type="evidence" value="ECO:0007669"/>
    <property type="project" value="UniProtKB-KW"/>
</dbReference>
<dbReference type="OMA" id="SHAIGHK"/>
<dbReference type="STRING" id="3641.A0A061DL89"/>
<proteinExistence type="predicted"/>
<gene>
    <name evidence="2" type="ORF">TCM_001712</name>
</gene>
<dbReference type="HOGENOM" id="CLU_1290995_0_0_1"/>
<dbReference type="InParanoid" id="A0A061DL89"/>
<keyword evidence="2" id="KW-0418">Kinase</keyword>
<organism evidence="2 3">
    <name type="scientific">Theobroma cacao</name>
    <name type="common">Cacao</name>
    <name type="synonym">Cocoa</name>
    <dbReference type="NCBI Taxonomy" id="3641"/>
    <lineage>
        <taxon>Eukaryota</taxon>
        <taxon>Viridiplantae</taxon>
        <taxon>Streptophyta</taxon>
        <taxon>Embryophyta</taxon>
        <taxon>Tracheophyta</taxon>
        <taxon>Spermatophyta</taxon>
        <taxon>Magnoliopsida</taxon>
        <taxon>eudicotyledons</taxon>
        <taxon>Gunneridae</taxon>
        <taxon>Pentapetalae</taxon>
        <taxon>rosids</taxon>
        <taxon>malvids</taxon>
        <taxon>Malvales</taxon>
        <taxon>Malvaceae</taxon>
        <taxon>Byttnerioideae</taxon>
        <taxon>Theobroma</taxon>
    </lineage>
</organism>
<dbReference type="Proteomes" id="UP000026915">
    <property type="component" value="Chromosome 1"/>
</dbReference>
<dbReference type="InterPro" id="IPR013103">
    <property type="entry name" value="RVT_2"/>
</dbReference>
<dbReference type="EMBL" id="CM001879">
    <property type="protein sequence ID" value="EOX92851.1"/>
    <property type="molecule type" value="Genomic_DNA"/>
</dbReference>
<dbReference type="Pfam" id="PF07727">
    <property type="entry name" value="RVT_2"/>
    <property type="match status" value="1"/>
</dbReference>
<dbReference type="AlphaFoldDB" id="A0A061DL89"/>
<accession>A0A061DL89</accession>
<evidence type="ECO:0000313" key="2">
    <source>
        <dbReference type="EMBL" id="EOX92851.1"/>
    </source>
</evidence>
<name>A0A061DL89_THECC</name>
<protein>
    <submittedName>
        <fullName evidence="2">Cysteine-rich RLK (RECEPTOR-like protein kinase) 8</fullName>
    </submittedName>
</protein>
<reference evidence="2 3" key="1">
    <citation type="journal article" date="2013" name="Genome Biol.">
        <title>The genome sequence of the most widely cultivated cacao type and its use to identify candidate genes regulating pod color.</title>
        <authorList>
            <person name="Motamayor J.C."/>
            <person name="Mockaitis K."/>
            <person name="Schmutz J."/>
            <person name="Haiminen N."/>
            <person name="Iii D.L."/>
            <person name="Cornejo O."/>
            <person name="Findley S.D."/>
            <person name="Zheng P."/>
            <person name="Utro F."/>
            <person name="Royaert S."/>
            <person name="Saski C."/>
            <person name="Jenkins J."/>
            <person name="Podicheti R."/>
            <person name="Zhao M."/>
            <person name="Scheffler B.E."/>
            <person name="Stack J.C."/>
            <person name="Feltus F.A."/>
            <person name="Mustiga G.M."/>
            <person name="Amores F."/>
            <person name="Phillips W."/>
            <person name="Marelli J.P."/>
            <person name="May G.D."/>
            <person name="Shapiro H."/>
            <person name="Ma J."/>
            <person name="Bustamante C.D."/>
            <person name="Schnell R.J."/>
            <person name="Main D."/>
            <person name="Gilbert D."/>
            <person name="Parida L."/>
            <person name="Kuhn D.N."/>
        </authorList>
    </citation>
    <scope>NUCLEOTIDE SEQUENCE [LARGE SCALE GENOMIC DNA]</scope>
    <source>
        <strain evidence="3">cv. Matina 1-6</strain>
    </source>
</reference>
<keyword evidence="3" id="KW-1185">Reference proteome</keyword>
<evidence type="ECO:0000259" key="1">
    <source>
        <dbReference type="Pfam" id="PF07727"/>
    </source>
</evidence>
<feature type="domain" description="Reverse transcriptase Ty1/copia-type" evidence="1">
    <location>
        <begin position="115"/>
        <end position="214"/>
    </location>
</feature>
<keyword evidence="2" id="KW-0808">Transferase</keyword>
<dbReference type="eggNOG" id="KOG0017">
    <property type="taxonomic scope" value="Eukaryota"/>
</dbReference>
<dbReference type="Gramene" id="EOX92851">
    <property type="protein sequence ID" value="EOX92851"/>
    <property type="gene ID" value="TCM_001712"/>
</dbReference>